<dbReference type="AlphaFoldDB" id="A0A8X7W7G8"/>
<keyword evidence="2" id="KW-1185">Reference proteome</keyword>
<accession>A0A8X7W7G8</accession>
<organism evidence="1 2">
    <name type="scientific">Brassica carinata</name>
    <name type="common">Ethiopian mustard</name>
    <name type="synonym">Abyssinian cabbage</name>
    <dbReference type="NCBI Taxonomy" id="52824"/>
    <lineage>
        <taxon>Eukaryota</taxon>
        <taxon>Viridiplantae</taxon>
        <taxon>Streptophyta</taxon>
        <taxon>Embryophyta</taxon>
        <taxon>Tracheophyta</taxon>
        <taxon>Spermatophyta</taxon>
        <taxon>Magnoliopsida</taxon>
        <taxon>eudicotyledons</taxon>
        <taxon>Gunneridae</taxon>
        <taxon>Pentapetalae</taxon>
        <taxon>rosids</taxon>
        <taxon>malvids</taxon>
        <taxon>Brassicales</taxon>
        <taxon>Brassicaceae</taxon>
        <taxon>Brassiceae</taxon>
        <taxon>Brassica</taxon>
    </lineage>
</organism>
<name>A0A8X7W7G8_BRACI</name>
<evidence type="ECO:0000313" key="1">
    <source>
        <dbReference type="EMBL" id="KAG2323805.1"/>
    </source>
</evidence>
<sequence length="67" mass="7651">MAPHRAFATNEKVELKLQGRTWNDNGVNLGYTGGHDAGGDSLDMKAGVEERTEWRSRHIELHHHLRF</sequence>
<comment type="caution">
    <text evidence="1">The sequence shown here is derived from an EMBL/GenBank/DDBJ whole genome shotgun (WGS) entry which is preliminary data.</text>
</comment>
<protein>
    <submittedName>
        <fullName evidence="1">Uncharacterized protein</fullName>
    </submittedName>
</protein>
<dbReference type="Proteomes" id="UP000886595">
    <property type="component" value="Unassembled WGS sequence"/>
</dbReference>
<evidence type="ECO:0000313" key="2">
    <source>
        <dbReference type="Proteomes" id="UP000886595"/>
    </source>
</evidence>
<dbReference type="EMBL" id="JAAMPC010000002">
    <property type="protein sequence ID" value="KAG2323805.1"/>
    <property type="molecule type" value="Genomic_DNA"/>
</dbReference>
<reference evidence="1 2" key="1">
    <citation type="submission" date="2020-02" db="EMBL/GenBank/DDBJ databases">
        <authorList>
            <person name="Ma Q."/>
            <person name="Huang Y."/>
            <person name="Song X."/>
            <person name="Pei D."/>
        </authorList>
    </citation>
    <scope>NUCLEOTIDE SEQUENCE [LARGE SCALE GENOMIC DNA]</scope>
    <source>
        <strain evidence="1">Sxm20200214</strain>
        <tissue evidence="1">Leaf</tissue>
    </source>
</reference>
<proteinExistence type="predicted"/>
<gene>
    <name evidence="1" type="ORF">Bca52824_006533</name>
</gene>